<dbReference type="PANTHER" id="PTHR43133">
    <property type="entry name" value="RNA POLYMERASE ECF-TYPE SIGMA FACTO"/>
    <property type="match status" value="1"/>
</dbReference>
<dbReference type="RefSeq" id="WP_089223161.1">
    <property type="nucleotide sequence ID" value="NZ_FZOF01000004.1"/>
</dbReference>
<organism evidence="8 9">
    <name type="scientific">Actinacidiphila glaucinigra</name>
    <dbReference type="NCBI Taxonomy" id="235986"/>
    <lineage>
        <taxon>Bacteria</taxon>
        <taxon>Bacillati</taxon>
        <taxon>Actinomycetota</taxon>
        <taxon>Actinomycetes</taxon>
        <taxon>Kitasatosporales</taxon>
        <taxon>Streptomycetaceae</taxon>
        <taxon>Actinacidiphila</taxon>
    </lineage>
</organism>
<evidence type="ECO:0000256" key="6">
    <source>
        <dbReference type="SAM" id="MobiDB-lite"/>
    </source>
</evidence>
<evidence type="ECO:0000313" key="9">
    <source>
        <dbReference type="Proteomes" id="UP000198280"/>
    </source>
</evidence>
<dbReference type="GO" id="GO:0016987">
    <property type="term" value="F:sigma factor activity"/>
    <property type="evidence" value="ECO:0007669"/>
    <property type="project" value="UniProtKB-KW"/>
</dbReference>
<dbReference type="InterPro" id="IPR036388">
    <property type="entry name" value="WH-like_DNA-bd_sf"/>
</dbReference>
<dbReference type="EMBL" id="FZOF01000004">
    <property type="protein sequence ID" value="SNS19294.1"/>
    <property type="molecule type" value="Genomic_DNA"/>
</dbReference>
<evidence type="ECO:0000313" key="8">
    <source>
        <dbReference type="EMBL" id="SNS19294.1"/>
    </source>
</evidence>
<name>A0A239CIK3_9ACTN</name>
<dbReference type="Gene3D" id="1.10.1740.10">
    <property type="match status" value="1"/>
</dbReference>
<dbReference type="Proteomes" id="UP000198280">
    <property type="component" value="Unassembled WGS sequence"/>
</dbReference>
<keyword evidence="5" id="KW-0804">Transcription</keyword>
<evidence type="ECO:0000256" key="3">
    <source>
        <dbReference type="ARBA" id="ARBA00023082"/>
    </source>
</evidence>
<dbReference type="InterPro" id="IPR013325">
    <property type="entry name" value="RNA_pol_sigma_r2"/>
</dbReference>
<keyword evidence="2" id="KW-0805">Transcription regulation</keyword>
<dbReference type="GO" id="GO:0006352">
    <property type="term" value="P:DNA-templated transcription initiation"/>
    <property type="evidence" value="ECO:0007669"/>
    <property type="project" value="InterPro"/>
</dbReference>
<proteinExistence type="inferred from homology"/>
<accession>A0A239CIK3</accession>
<evidence type="ECO:0000256" key="5">
    <source>
        <dbReference type="ARBA" id="ARBA00023163"/>
    </source>
</evidence>
<dbReference type="PANTHER" id="PTHR43133:SF58">
    <property type="entry name" value="ECF RNA POLYMERASE SIGMA FACTOR SIGD"/>
    <property type="match status" value="1"/>
</dbReference>
<sequence>MGSAENEGRAGDGGRGGRSMDAESARWVRALSADGEAYEEATGRLHALLLRIAYAELNRRGSRHGITGPELDDLAHQAAADALLSITRKIGDFRGDSRFTTWAYKFVMHEVSSKLGRHFWRTAGVQLDPEAWERLPDRLGADPVRQSEARELVAALREAVDEELTERQRRVFTALAVNGVDADTLAAELGTNRNALYKTMFDARRKLRARLAANGHLPLTTARRS</sequence>
<dbReference type="InterPro" id="IPR013249">
    <property type="entry name" value="RNA_pol_sigma70_r4_t2"/>
</dbReference>
<dbReference type="Gene3D" id="1.10.10.10">
    <property type="entry name" value="Winged helix-like DNA-binding domain superfamily/Winged helix DNA-binding domain"/>
    <property type="match status" value="1"/>
</dbReference>
<feature type="compositionally biased region" description="Basic and acidic residues" evidence="6">
    <location>
        <begin position="1"/>
        <end position="12"/>
    </location>
</feature>
<feature type="domain" description="RNA polymerase sigma factor 70 region 4 type 2" evidence="7">
    <location>
        <begin position="162"/>
        <end position="207"/>
    </location>
</feature>
<dbReference type="SUPFAM" id="SSF88659">
    <property type="entry name" value="Sigma3 and sigma4 domains of RNA polymerase sigma factors"/>
    <property type="match status" value="1"/>
</dbReference>
<gene>
    <name evidence="8" type="ORF">SAMN05216252_10421</name>
</gene>
<comment type="similarity">
    <text evidence="1">Belongs to the sigma-70 factor family. ECF subfamily.</text>
</comment>
<evidence type="ECO:0000259" key="7">
    <source>
        <dbReference type="Pfam" id="PF08281"/>
    </source>
</evidence>
<evidence type="ECO:0000256" key="1">
    <source>
        <dbReference type="ARBA" id="ARBA00010641"/>
    </source>
</evidence>
<feature type="region of interest" description="Disordered" evidence="6">
    <location>
        <begin position="1"/>
        <end position="20"/>
    </location>
</feature>
<reference evidence="8 9" key="1">
    <citation type="submission" date="2017-06" db="EMBL/GenBank/DDBJ databases">
        <authorList>
            <person name="Kim H.J."/>
            <person name="Triplett B.A."/>
        </authorList>
    </citation>
    <scope>NUCLEOTIDE SEQUENCE [LARGE SCALE GENOMIC DNA]</scope>
    <source>
        <strain evidence="8 9">CGMCC 4.1858</strain>
    </source>
</reference>
<dbReference type="GO" id="GO:0003677">
    <property type="term" value="F:DNA binding"/>
    <property type="evidence" value="ECO:0007669"/>
    <property type="project" value="UniProtKB-KW"/>
</dbReference>
<dbReference type="InterPro" id="IPR039425">
    <property type="entry name" value="RNA_pol_sigma-70-like"/>
</dbReference>
<evidence type="ECO:0000256" key="2">
    <source>
        <dbReference type="ARBA" id="ARBA00023015"/>
    </source>
</evidence>
<keyword evidence="9" id="KW-1185">Reference proteome</keyword>
<evidence type="ECO:0000256" key="4">
    <source>
        <dbReference type="ARBA" id="ARBA00023125"/>
    </source>
</evidence>
<dbReference type="NCBIfam" id="TIGR02937">
    <property type="entry name" value="sigma70-ECF"/>
    <property type="match status" value="1"/>
</dbReference>
<dbReference type="OrthoDB" id="9780326at2"/>
<dbReference type="Pfam" id="PF08281">
    <property type="entry name" value="Sigma70_r4_2"/>
    <property type="match status" value="1"/>
</dbReference>
<keyword evidence="4" id="KW-0238">DNA-binding</keyword>
<dbReference type="InterPro" id="IPR014284">
    <property type="entry name" value="RNA_pol_sigma-70_dom"/>
</dbReference>
<dbReference type="AlphaFoldDB" id="A0A239CIK3"/>
<dbReference type="InterPro" id="IPR013324">
    <property type="entry name" value="RNA_pol_sigma_r3/r4-like"/>
</dbReference>
<protein>
    <submittedName>
        <fullName evidence="8">RNA polymerase sigma-70 factor, ECF subfamily</fullName>
    </submittedName>
</protein>
<dbReference type="SUPFAM" id="SSF88946">
    <property type="entry name" value="Sigma2 domain of RNA polymerase sigma factors"/>
    <property type="match status" value="1"/>
</dbReference>
<keyword evidence="3" id="KW-0731">Sigma factor</keyword>